<dbReference type="RefSeq" id="WP_310370105.1">
    <property type="nucleotide sequence ID" value="NZ_JAVDYB010000001.1"/>
</dbReference>
<feature type="transmembrane region" description="Helical" evidence="1">
    <location>
        <begin position="48"/>
        <end position="66"/>
    </location>
</feature>
<keyword evidence="3" id="KW-1185">Reference proteome</keyword>
<sequence length="496" mass="52739">MTTFRFPPRATRGSMLGFSTGQLACVFAGAVCAITALNLATAGRPLPALGVFLAGLALGVCGLARLRGRRITEWVPIVAGAVLQRVMRQHRYRGAAFAPRREELDLPGPAAGYRWLTAVAADGVTEVGLLVHRVEGTVTAALRCFGAGFALADSGEQRQRLAAWSDVINLLGGEYAQAGLVRWSLLTRTVPDSGDSALRYLAEHATDTGSAAYESLAGLTAAAAPAAQRHEIYLTVVLDRRRLAAEVKDVGGTDTALAVVVLERLAGIEAAVREADIGTGGWLSPRAYAGVLRSQFDPEVLPHTSTDDGTPAGAAPRAAGPAAMEQLGWSYLRHDSGLSQTLWVYEMPRQPVPMSWLSALFARTVGRVAVTLVAEPVPPQLAALATRRDKVAAAGERATKQRLQLVRTAREEAEARAVDQLDAEQAAGHVRYRYALLVTVTAATLEELQRHARVARQILARAGCEAIVLYGEQDQAFLAGAVPLARGLKPRSGVWA</sequence>
<dbReference type="AlphaFoldDB" id="A0AAE3YQ83"/>
<keyword evidence="1" id="KW-1133">Transmembrane helix</keyword>
<accession>A0AAE3YQ83</accession>
<proteinExistence type="predicted"/>
<evidence type="ECO:0000256" key="1">
    <source>
        <dbReference type="SAM" id="Phobius"/>
    </source>
</evidence>
<comment type="caution">
    <text evidence="2">The sequence shown here is derived from an EMBL/GenBank/DDBJ whole genome shotgun (WGS) entry which is preliminary data.</text>
</comment>
<keyword evidence="1" id="KW-0472">Membrane</keyword>
<dbReference type="InterPro" id="IPR049978">
    <property type="entry name" value="SCO6880-like"/>
</dbReference>
<keyword evidence="1" id="KW-0812">Transmembrane</keyword>
<gene>
    <name evidence="2" type="ORF">J2S41_004448</name>
</gene>
<dbReference type="NCBIfam" id="NF042935">
    <property type="entry name" value="SCO6880_fam"/>
    <property type="match status" value="1"/>
</dbReference>
<dbReference type="Proteomes" id="UP001183643">
    <property type="component" value="Unassembled WGS sequence"/>
</dbReference>
<protein>
    <recommendedName>
        <fullName evidence="4">PrgI family protein</fullName>
    </recommendedName>
</protein>
<evidence type="ECO:0008006" key="4">
    <source>
        <dbReference type="Google" id="ProtNLM"/>
    </source>
</evidence>
<evidence type="ECO:0000313" key="2">
    <source>
        <dbReference type="EMBL" id="MDR7277670.1"/>
    </source>
</evidence>
<dbReference type="EMBL" id="JAVDYB010000001">
    <property type="protein sequence ID" value="MDR7277670.1"/>
    <property type="molecule type" value="Genomic_DNA"/>
</dbReference>
<name>A0AAE3YQ83_9ACTN</name>
<organism evidence="2 3">
    <name type="scientific">Catenuloplanes atrovinosus</name>
    <dbReference type="NCBI Taxonomy" id="137266"/>
    <lineage>
        <taxon>Bacteria</taxon>
        <taxon>Bacillati</taxon>
        <taxon>Actinomycetota</taxon>
        <taxon>Actinomycetes</taxon>
        <taxon>Micromonosporales</taxon>
        <taxon>Micromonosporaceae</taxon>
        <taxon>Catenuloplanes</taxon>
    </lineage>
</organism>
<evidence type="ECO:0000313" key="3">
    <source>
        <dbReference type="Proteomes" id="UP001183643"/>
    </source>
</evidence>
<reference evidence="2" key="1">
    <citation type="submission" date="2023-07" db="EMBL/GenBank/DDBJ databases">
        <title>Sequencing the genomes of 1000 actinobacteria strains.</title>
        <authorList>
            <person name="Klenk H.-P."/>
        </authorList>
    </citation>
    <scope>NUCLEOTIDE SEQUENCE</scope>
    <source>
        <strain evidence="2">DSM 44707</strain>
    </source>
</reference>